<name>A0AAD6ZE65_9AGAR</name>
<gene>
    <name evidence="4" type="ORF">DFH08DRAFT_1036484</name>
</gene>
<keyword evidence="3" id="KW-1133">Transmembrane helix</keyword>
<feature type="compositionally biased region" description="Acidic residues" evidence="2">
    <location>
        <begin position="376"/>
        <end position="385"/>
    </location>
</feature>
<organism evidence="4 5">
    <name type="scientific">Mycena albidolilacea</name>
    <dbReference type="NCBI Taxonomy" id="1033008"/>
    <lineage>
        <taxon>Eukaryota</taxon>
        <taxon>Fungi</taxon>
        <taxon>Dikarya</taxon>
        <taxon>Basidiomycota</taxon>
        <taxon>Agaricomycotina</taxon>
        <taxon>Agaricomycetes</taxon>
        <taxon>Agaricomycetidae</taxon>
        <taxon>Agaricales</taxon>
        <taxon>Marasmiineae</taxon>
        <taxon>Mycenaceae</taxon>
        <taxon>Mycena</taxon>
    </lineage>
</organism>
<accession>A0AAD6ZE65</accession>
<keyword evidence="5" id="KW-1185">Reference proteome</keyword>
<feature type="transmembrane region" description="Helical" evidence="3">
    <location>
        <begin position="15"/>
        <end position="45"/>
    </location>
</feature>
<dbReference type="Proteomes" id="UP001218218">
    <property type="component" value="Unassembled WGS sequence"/>
</dbReference>
<evidence type="ECO:0000256" key="2">
    <source>
        <dbReference type="SAM" id="MobiDB-lite"/>
    </source>
</evidence>
<reference evidence="4" key="1">
    <citation type="submission" date="2023-03" db="EMBL/GenBank/DDBJ databases">
        <title>Massive genome expansion in bonnet fungi (Mycena s.s.) driven by repeated elements and novel gene families across ecological guilds.</title>
        <authorList>
            <consortium name="Lawrence Berkeley National Laboratory"/>
            <person name="Harder C.B."/>
            <person name="Miyauchi S."/>
            <person name="Viragh M."/>
            <person name="Kuo A."/>
            <person name="Thoen E."/>
            <person name="Andreopoulos B."/>
            <person name="Lu D."/>
            <person name="Skrede I."/>
            <person name="Drula E."/>
            <person name="Henrissat B."/>
            <person name="Morin E."/>
            <person name="Kohler A."/>
            <person name="Barry K."/>
            <person name="LaButti K."/>
            <person name="Morin E."/>
            <person name="Salamov A."/>
            <person name="Lipzen A."/>
            <person name="Mereny Z."/>
            <person name="Hegedus B."/>
            <person name="Baldrian P."/>
            <person name="Stursova M."/>
            <person name="Weitz H."/>
            <person name="Taylor A."/>
            <person name="Grigoriev I.V."/>
            <person name="Nagy L.G."/>
            <person name="Martin F."/>
            <person name="Kauserud H."/>
        </authorList>
    </citation>
    <scope>NUCLEOTIDE SEQUENCE</scope>
    <source>
        <strain evidence="4">CBHHK002</strain>
    </source>
</reference>
<evidence type="ECO:0000313" key="4">
    <source>
        <dbReference type="EMBL" id="KAJ7318332.1"/>
    </source>
</evidence>
<comment type="caution">
    <text evidence="4">The sequence shown here is derived from an EMBL/GenBank/DDBJ whole genome shotgun (WGS) entry which is preliminary data.</text>
</comment>
<feature type="coiled-coil region" evidence="1">
    <location>
        <begin position="491"/>
        <end position="530"/>
    </location>
</feature>
<evidence type="ECO:0000256" key="3">
    <source>
        <dbReference type="SAM" id="Phobius"/>
    </source>
</evidence>
<keyword evidence="1" id="KW-0175">Coiled coil</keyword>
<proteinExistence type="predicted"/>
<feature type="transmembrane region" description="Helical" evidence="3">
    <location>
        <begin position="66"/>
        <end position="90"/>
    </location>
</feature>
<keyword evidence="3" id="KW-0812">Transmembrane</keyword>
<evidence type="ECO:0000313" key="5">
    <source>
        <dbReference type="Proteomes" id="UP001218218"/>
    </source>
</evidence>
<keyword evidence="3" id="KW-0472">Membrane</keyword>
<protein>
    <submittedName>
        <fullName evidence="4">Uncharacterized protein</fullName>
    </submittedName>
</protein>
<dbReference type="EMBL" id="JARIHO010000058">
    <property type="protein sequence ID" value="KAJ7318332.1"/>
    <property type="molecule type" value="Genomic_DNA"/>
</dbReference>
<sequence>MERHPNTERPCGGSYWLLLAMPVTVLLWFWLLGLFWFRIGIWIWLRLGRTMMEGVGGWRRRGRKKSWLKEILIGIITLGGALVALPHIYHQKHYLLVAMPHWTYLTSLDWIAAHIYIVWSPELMRIGLVVFVYCTENPTFRRKLFSDSTAEAKKEGHSKEVAKDGKTIQYGVLAKYIFEENPSEQARYFNDPGKYTTSVETHLRRPRGTCWRNPLHRFLLHPPEVDPLPAEIAVSTGFVLFRMKGLDVRDLAALFGNSLTVDLAVIPGNEAKTPSKEFLDPPYPISRCLGILRLKTKYKECLACIGATGAGLHPDKMWTYIFLDKVRDDFPWWDELHAFWRELPNYNPVGVQSSEPGTDHTGEAAGLFDSKLPPADSDDADEYDDSDGRRSSVSMPQDEMEGAEEDPKSVVVLSDEDSDDSRPLKHSKFSQPAETAPPAKKKIASESKPKVTSTISGRDLGPARSKSSAAAKKKPQTAFDRLNDLRQGELARLAEKRKPQHEEEMERMKLQSKKYELKLLRAQNEQIRLNRYATSQSPRRRTYGYALHSPSPSKYRSRLVVARFRLEIGPNLNRT</sequence>
<evidence type="ECO:0000256" key="1">
    <source>
        <dbReference type="SAM" id="Coils"/>
    </source>
</evidence>
<feature type="region of interest" description="Disordered" evidence="2">
    <location>
        <begin position="350"/>
        <end position="486"/>
    </location>
</feature>
<dbReference type="AlphaFoldDB" id="A0AAD6ZE65"/>